<evidence type="ECO:0000256" key="10">
    <source>
        <dbReference type="ARBA" id="ARBA00023242"/>
    </source>
</evidence>
<accession>A0A6P7GSC4</accession>
<comment type="subcellular location">
    <subcellularLocation>
        <location evidence="1">Nucleus</location>
    </subcellularLocation>
</comment>
<evidence type="ECO:0000256" key="1">
    <source>
        <dbReference type="ARBA" id="ARBA00004123"/>
    </source>
</evidence>
<feature type="domain" description="C2H2-type" evidence="12">
    <location>
        <begin position="10"/>
        <end position="37"/>
    </location>
</feature>
<reference evidence="13" key="1">
    <citation type="submission" date="2025-08" db="UniProtKB">
        <authorList>
            <consortium name="RefSeq"/>
        </authorList>
    </citation>
    <scope>IDENTIFICATION</scope>
    <source>
        <tissue evidence="13">Whole insect</tissue>
    </source>
</reference>
<gene>
    <name evidence="13" type="primary">LOC114346140</name>
</gene>
<keyword evidence="3" id="KW-0479">Metal-binding</keyword>
<dbReference type="Pfam" id="PF00096">
    <property type="entry name" value="zf-C2H2"/>
    <property type="match status" value="2"/>
</dbReference>
<keyword evidence="4" id="KW-0677">Repeat</keyword>
<evidence type="ECO:0000256" key="4">
    <source>
        <dbReference type="ARBA" id="ARBA00022737"/>
    </source>
</evidence>
<keyword evidence="9" id="KW-0804">Transcription</keyword>
<dbReference type="SMART" id="SM00355">
    <property type="entry name" value="ZnF_C2H2"/>
    <property type="match status" value="2"/>
</dbReference>
<sequence>MKIHSGEKPYKCAICSKQFSYLSSLNEHINIHSGEKPYKCKICSKQFTENSNLKVHMRVHSGEKPHKSEISRNHFTKLNSLKDHMEFVVTSLLNRAVNENKNRLLPPNSILLHRF</sequence>
<organism evidence="13">
    <name type="scientific">Diabrotica virgifera virgifera</name>
    <name type="common">western corn rootworm</name>
    <dbReference type="NCBI Taxonomy" id="50390"/>
    <lineage>
        <taxon>Eukaryota</taxon>
        <taxon>Metazoa</taxon>
        <taxon>Ecdysozoa</taxon>
        <taxon>Arthropoda</taxon>
        <taxon>Hexapoda</taxon>
        <taxon>Insecta</taxon>
        <taxon>Pterygota</taxon>
        <taxon>Neoptera</taxon>
        <taxon>Endopterygota</taxon>
        <taxon>Coleoptera</taxon>
        <taxon>Polyphaga</taxon>
        <taxon>Cucujiformia</taxon>
        <taxon>Chrysomeloidea</taxon>
        <taxon>Chrysomelidae</taxon>
        <taxon>Galerucinae</taxon>
        <taxon>Diabroticina</taxon>
        <taxon>Diabroticites</taxon>
        <taxon>Diabrotica</taxon>
    </lineage>
</organism>
<dbReference type="Gene3D" id="3.30.160.60">
    <property type="entry name" value="Classic Zinc Finger"/>
    <property type="match status" value="3"/>
</dbReference>
<evidence type="ECO:0000256" key="7">
    <source>
        <dbReference type="ARBA" id="ARBA00023015"/>
    </source>
</evidence>
<protein>
    <submittedName>
        <fullName evidence="13">Zinc finger protein 829-like</fullName>
    </submittedName>
</protein>
<dbReference type="InParanoid" id="A0A6P7GSC4"/>
<dbReference type="AlphaFoldDB" id="A0A6P7GSC4"/>
<dbReference type="SUPFAM" id="SSF57667">
    <property type="entry name" value="beta-beta-alpha zinc fingers"/>
    <property type="match status" value="2"/>
</dbReference>
<dbReference type="GO" id="GO:0008270">
    <property type="term" value="F:zinc ion binding"/>
    <property type="evidence" value="ECO:0007669"/>
    <property type="project" value="UniProtKB-KW"/>
</dbReference>
<evidence type="ECO:0000256" key="11">
    <source>
        <dbReference type="PROSITE-ProRule" id="PRU00042"/>
    </source>
</evidence>
<dbReference type="GO" id="GO:0000981">
    <property type="term" value="F:DNA-binding transcription factor activity, RNA polymerase II-specific"/>
    <property type="evidence" value="ECO:0007669"/>
    <property type="project" value="TreeGrafter"/>
</dbReference>
<dbReference type="PANTHER" id="PTHR24394">
    <property type="entry name" value="ZINC FINGER PROTEIN"/>
    <property type="match status" value="1"/>
</dbReference>
<keyword evidence="10" id="KW-0539">Nucleus</keyword>
<evidence type="ECO:0000256" key="9">
    <source>
        <dbReference type="ARBA" id="ARBA00023163"/>
    </source>
</evidence>
<dbReference type="PROSITE" id="PS50157">
    <property type="entry name" value="ZINC_FINGER_C2H2_2"/>
    <property type="match status" value="2"/>
</dbReference>
<dbReference type="InterPro" id="IPR013087">
    <property type="entry name" value="Znf_C2H2_type"/>
</dbReference>
<keyword evidence="8" id="KW-0238">DNA-binding</keyword>
<dbReference type="GO" id="GO:0003677">
    <property type="term" value="F:DNA binding"/>
    <property type="evidence" value="ECO:0007669"/>
    <property type="project" value="UniProtKB-KW"/>
</dbReference>
<keyword evidence="7" id="KW-0805">Transcription regulation</keyword>
<evidence type="ECO:0000256" key="6">
    <source>
        <dbReference type="ARBA" id="ARBA00022833"/>
    </source>
</evidence>
<feature type="domain" description="C2H2-type" evidence="12">
    <location>
        <begin position="38"/>
        <end position="65"/>
    </location>
</feature>
<dbReference type="PANTHER" id="PTHR24394:SF44">
    <property type="entry name" value="ZINC FINGER PROTEIN 271-LIKE"/>
    <property type="match status" value="1"/>
</dbReference>
<dbReference type="InterPro" id="IPR036236">
    <property type="entry name" value="Znf_C2H2_sf"/>
</dbReference>
<proteinExistence type="inferred from homology"/>
<dbReference type="FunFam" id="3.30.160.60:FF:001506">
    <property type="entry name" value="Zinc finger protein"/>
    <property type="match status" value="1"/>
</dbReference>
<evidence type="ECO:0000256" key="8">
    <source>
        <dbReference type="ARBA" id="ARBA00023125"/>
    </source>
</evidence>
<dbReference type="FunFam" id="3.30.160.60:FF:000912">
    <property type="entry name" value="Zinc finger protein 660"/>
    <property type="match status" value="1"/>
</dbReference>
<evidence type="ECO:0000256" key="5">
    <source>
        <dbReference type="ARBA" id="ARBA00022771"/>
    </source>
</evidence>
<comment type="similarity">
    <text evidence="2">Belongs to the krueppel C2H2-type zinc-finger protein family.</text>
</comment>
<dbReference type="PROSITE" id="PS00028">
    <property type="entry name" value="ZINC_FINGER_C2H2_1"/>
    <property type="match status" value="2"/>
</dbReference>
<dbReference type="RefSeq" id="XP_028152726.1">
    <property type="nucleotide sequence ID" value="XM_028296925.1"/>
</dbReference>
<evidence type="ECO:0000256" key="2">
    <source>
        <dbReference type="ARBA" id="ARBA00006991"/>
    </source>
</evidence>
<evidence type="ECO:0000256" key="3">
    <source>
        <dbReference type="ARBA" id="ARBA00022723"/>
    </source>
</evidence>
<dbReference type="GO" id="GO:0005634">
    <property type="term" value="C:nucleus"/>
    <property type="evidence" value="ECO:0007669"/>
    <property type="project" value="UniProtKB-SubCell"/>
</dbReference>
<evidence type="ECO:0000259" key="12">
    <source>
        <dbReference type="PROSITE" id="PS50157"/>
    </source>
</evidence>
<evidence type="ECO:0000313" key="13">
    <source>
        <dbReference type="RefSeq" id="XP_028152726.1"/>
    </source>
</evidence>
<name>A0A6P7GSC4_DIAVI</name>
<keyword evidence="6" id="KW-0862">Zinc</keyword>
<keyword evidence="5 11" id="KW-0863">Zinc-finger</keyword>